<dbReference type="EMBL" id="JAYFUM010000022">
    <property type="protein sequence ID" value="MEA5140969.1"/>
    <property type="molecule type" value="Genomic_DNA"/>
</dbReference>
<proteinExistence type="predicted"/>
<accession>A0ABU5QDQ8</accession>
<dbReference type="Pfam" id="PF12784">
    <property type="entry name" value="PDDEXK_2"/>
    <property type="match status" value="1"/>
</dbReference>
<keyword evidence="2" id="KW-1185">Reference proteome</keyword>
<organism evidence="1 2">
    <name type="scientific">Arcicella rigui</name>
    <dbReference type="NCBI Taxonomy" id="797020"/>
    <lineage>
        <taxon>Bacteria</taxon>
        <taxon>Pseudomonadati</taxon>
        <taxon>Bacteroidota</taxon>
        <taxon>Cytophagia</taxon>
        <taxon>Cytophagales</taxon>
        <taxon>Flectobacillaceae</taxon>
        <taxon>Arcicella</taxon>
    </lineage>
</organism>
<protein>
    <submittedName>
        <fullName evidence="1">Rpn family recombination-promoting nuclease/putative transposase</fullName>
    </submittedName>
</protein>
<comment type="caution">
    <text evidence="1">The sequence shown here is derived from an EMBL/GenBank/DDBJ whole genome shotgun (WGS) entry which is preliminary data.</text>
</comment>
<reference evidence="1 2" key="1">
    <citation type="submission" date="2023-12" db="EMBL/GenBank/DDBJ databases">
        <title>Novel species of the genus Arcicella isolated from rivers.</title>
        <authorList>
            <person name="Lu H."/>
        </authorList>
    </citation>
    <scope>NUCLEOTIDE SEQUENCE [LARGE SCALE GENOMIC DNA]</scope>
    <source>
        <strain evidence="1 2">KCTC 23307</strain>
    </source>
</reference>
<dbReference type="PANTHER" id="PTHR41317">
    <property type="entry name" value="PD-(D_E)XK NUCLEASE FAMILY TRANSPOSASE"/>
    <property type="match status" value="1"/>
</dbReference>
<evidence type="ECO:0000313" key="2">
    <source>
        <dbReference type="Proteomes" id="UP001302949"/>
    </source>
</evidence>
<sequence>MDIYNKNGRFISILSDYGFKATFGNEADTTFLKKALQALINSPVPIKSVEFVKNDISAITIDSRSGIYDIACVDENDNHFIVEMQLSEYPEFIQRMKFYALHRFNTLVKKGEYKFENLPRIYCIGILAKSIFPQITDYHNIAILRNIKNETIDDQMAFVTVELDKFKKDENEVITDLDKLIYTMQNLHTVTETSQFPTFWNEDWLKKAISEVDIRNMTPEQKLAYEMAISANALAVKNENKKIEEAKRTLIIEAVTKALKRGKLSIEEIAEDNNVTIDFVLFVQKELSDSQ</sequence>
<evidence type="ECO:0000313" key="1">
    <source>
        <dbReference type="EMBL" id="MEA5140969.1"/>
    </source>
</evidence>
<dbReference type="Proteomes" id="UP001302949">
    <property type="component" value="Unassembled WGS sequence"/>
</dbReference>
<dbReference type="RefSeq" id="WP_323298125.1">
    <property type="nucleotide sequence ID" value="NZ_JAYFUM010000022.1"/>
</dbReference>
<dbReference type="InterPro" id="IPR010106">
    <property type="entry name" value="RpnA"/>
</dbReference>
<name>A0ABU5QDQ8_9BACT</name>
<dbReference type="PANTHER" id="PTHR41317:SF1">
    <property type="entry name" value="PD-(D_E)XK NUCLEASE FAMILY TRANSPOSASE"/>
    <property type="match status" value="1"/>
</dbReference>
<gene>
    <name evidence="1" type="ORF">VB248_17590</name>
</gene>
<dbReference type="NCBIfam" id="TIGR01784">
    <property type="entry name" value="T_den_put_tspse"/>
    <property type="match status" value="1"/>
</dbReference>